<name>A0AA88LYX9_CHASR</name>
<evidence type="ECO:0000313" key="3">
    <source>
        <dbReference type="Proteomes" id="UP001187415"/>
    </source>
</evidence>
<comment type="caution">
    <text evidence="2">The sequence shown here is derived from an EMBL/GenBank/DDBJ whole genome shotgun (WGS) entry which is preliminary data.</text>
</comment>
<feature type="region of interest" description="Disordered" evidence="1">
    <location>
        <begin position="1"/>
        <end position="47"/>
    </location>
</feature>
<protein>
    <submittedName>
        <fullName evidence="2">Uncharacterized protein</fullName>
    </submittedName>
</protein>
<accession>A0AA88LYX9</accession>
<evidence type="ECO:0000256" key="1">
    <source>
        <dbReference type="SAM" id="MobiDB-lite"/>
    </source>
</evidence>
<dbReference type="Proteomes" id="UP001187415">
    <property type="component" value="Unassembled WGS sequence"/>
</dbReference>
<feature type="compositionally biased region" description="Low complexity" evidence="1">
    <location>
        <begin position="20"/>
        <end position="29"/>
    </location>
</feature>
<proteinExistence type="predicted"/>
<evidence type="ECO:0000313" key="2">
    <source>
        <dbReference type="EMBL" id="KAK2826589.1"/>
    </source>
</evidence>
<gene>
    <name evidence="2" type="ORF">Q5P01_020803</name>
</gene>
<sequence>MTARSFVTPGGGRPRRSWRSSKASGSGAPAAGGAGASGQGKRSAEENNRLVKLSLEWQFQKRLQEIQQRGEDEEEDEDLDTMVIIQQLDILAQVKHHSGENVDSELNELKKPAVTELTQTRDKANADQRSSGVTQDVQNMACKENQEEKIKRASAPEKLTFKERQRLFSPASSA</sequence>
<dbReference type="AlphaFoldDB" id="A0AA88LYX9"/>
<organism evidence="2 3">
    <name type="scientific">Channa striata</name>
    <name type="common">Snakehead murrel</name>
    <name type="synonym">Ophicephalus striatus</name>
    <dbReference type="NCBI Taxonomy" id="64152"/>
    <lineage>
        <taxon>Eukaryota</taxon>
        <taxon>Metazoa</taxon>
        <taxon>Chordata</taxon>
        <taxon>Craniata</taxon>
        <taxon>Vertebrata</taxon>
        <taxon>Euteleostomi</taxon>
        <taxon>Actinopterygii</taxon>
        <taxon>Neopterygii</taxon>
        <taxon>Teleostei</taxon>
        <taxon>Neoteleostei</taxon>
        <taxon>Acanthomorphata</taxon>
        <taxon>Anabantaria</taxon>
        <taxon>Anabantiformes</taxon>
        <taxon>Channoidei</taxon>
        <taxon>Channidae</taxon>
        <taxon>Channa</taxon>
    </lineage>
</organism>
<keyword evidence="3" id="KW-1185">Reference proteome</keyword>
<dbReference type="EMBL" id="JAUPFM010000016">
    <property type="protein sequence ID" value="KAK2826589.1"/>
    <property type="molecule type" value="Genomic_DNA"/>
</dbReference>
<reference evidence="2" key="1">
    <citation type="submission" date="2023-07" db="EMBL/GenBank/DDBJ databases">
        <title>Chromosome-level Genome Assembly of Striped Snakehead (Channa striata).</title>
        <authorList>
            <person name="Liu H."/>
        </authorList>
    </citation>
    <scope>NUCLEOTIDE SEQUENCE</scope>
    <source>
        <strain evidence="2">Gz</strain>
        <tissue evidence="2">Muscle</tissue>
    </source>
</reference>